<keyword evidence="2" id="KW-1185">Reference proteome</keyword>
<name>J3LF50_ORYBR</name>
<protein>
    <submittedName>
        <fullName evidence="1">Uncharacterized protein</fullName>
    </submittedName>
</protein>
<evidence type="ECO:0000313" key="2">
    <source>
        <dbReference type="Proteomes" id="UP000006038"/>
    </source>
</evidence>
<reference evidence="1" key="1">
    <citation type="submission" date="2013-04" db="UniProtKB">
        <authorList>
            <consortium name="EnsemblPlants"/>
        </authorList>
    </citation>
    <scope>IDENTIFICATION</scope>
</reference>
<dbReference type="HOGENOM" id="CLU_2213990_0_0_1"/>
<dbReference type="Proteomes" id="UP000006038">
    <property type="component" value="Unassembled WGS sequence"/>
</dbReference>
<dbReference type="EnsemblPlants" id="OB02G32670.1">
    <property type="protein sequence ID" value="OB02G32670.1"/>
    <property type="gene ID" value="OB02G32670"/>
</dbReference>
<dbReference type="Gramene" id="OB02G32670.1">
    <property type="protein sequence ID" value="OB02G32670.1"/>
    <property type="gene ID" value="OB02G32670"/>
</dbReference>
<dbReference type="AlphaFoldDB" id="J3LF50"/>
<proteinExistence type="predicted"/>
<organism evidence="1">
    <name type="scientific">Oryza brachyantha</name>
    <name type="common">malo sina</name>
    <dbReference type="NCBI Taxonomy" id="4533"/>
    <lineage>
        <taxon>Eukaryota</taxon>
        <taxon>Viridiplantae</taxon>
        <taxon>Streptophyta</taxon>
        <taxon>Embryophyta</taxon>
        <taxon>Tracheophyta</taxon>
        <taxon>Spermatophyta</taxon>
        <taxon>Magnoliopsida</taxon>
        <taxon>Liliopsida</taxon>
        <taxon>Poales</taxon>
        <taxon>Poaceae</taxon>
        <taxon>BOP clade</taxon>
        <taxon>Oryzoideae</taxon>
        <taxon>Oryzeae</taxon>
        <taxon>Oryzinae</taxon>
        <taxon>Oryza</taxon>
    </lineage>
</organism>
<accession>J3LF50</accession>
<sequence>MSTDRSISCIRPSDIVLADLFAGDAERVPHSLGRVDDVGAARRLVAVLLVAAVQGVALVDDLGEHGPAVGVDPDVLVAAPVVRVPPRRQRHHELRVAVVHTVALRRI</sequence>
<evidence type="ECO:0000313" key="1">
    <source>
        <dbReference type="EnsemblPlants" id="OB02G32670.1"/>
    </source>
</evidence>